<evidence type="ECO:0000313" key="2">
    <source>
        <dbReference type="Proteomes" id="UP000582016"/>
    </source>
</evidence>
<dbReference type="EMBL" id="JAAOAQ010000015">
    <property type="protein sequence ID" value="KAF5571349.1"/>
    <property type="molecule type" value="Genomic_DNA"/>
</dbReference>
<sequence length="123" mass="13892">MAPTTERKGMWARMQWDAHVTELARDDIEALSIGATNDTHHNPQTHGRASLFEWIQIPEWLWHEPVVYETQHVRDDGSESTVVLKGVSMFEGSVIPAARVLSNHRTIRDISSATSCERTSQSP</sequence>
<dbReference type="Proteomes" id="UP000582016">
    <property type="component" value="Unassembled WGS sequence"/>
</dbReference>
<comment type="caution">
    <text evidence="1">The sequence shown here is derived from an EMBL/GenBank/DDBJ whole genome shotgun (WGS) entry which is preliminary data.</text>
</comment>
<organism evidence="1 2">
    <name type="scientific">Fusarium phyllophilum</name>
    <dbReference type="NCBI Taxonomy" id="47803"/>
    <lineage>
        <taxon>Eukaryota</taxon>
        <taxon>Fungi</taxon>
        <taxon>Dikarya</taxon>
        <taxon>Ascomycota</taxon>
        <taxon>Pezizomycotina</taxon>
        <taxon>Sordariomycetes</taxon>
        <taxon>Hypocreomycetidae</taxon>
        <taxon>Hypocreales</taxon>
        <taxon>Nectriaceae</taxon>
        <taxon>Fusarium</taxon>
        <taxon>Fusarium fujikuroi species complex</taxon>
    </lineage>
</organism>
<keyword evidence="2" id="KW-1185">Reference proteome</keyword>
<reference evidence="1 2" key="1">
    <citation type="submission" date="2020-05" db="EMBL/GenBank/DDBJ databases">
        <title>Identification and distribution of gene clusters putatively required for synthesis of sphingolipid metabolism inhibitors in phylogenetically diverse species of the filamentous fungus Fusarium.</title>
        <authorList>
            <person name="Kim H.-S."/>
            <person name="Busman M."/>
            <person name="Brown D.W."/>
            <person name="Divon H."/>
            <person name="Uhlig S."/>
            <person name="Proctor R.H."/>
        </authorList>
    </citation>
    <scope>NUCLEOTIDE SEQUENCE [LARGE SCALE GENOMIC DNA]</scope>
    <source>
        <strain evidence="1 2">NRRL 13617</strain>
    </source>
</reference>
<accession>A0A8H5KBN7</accession>
<dbReference type="AlphaFoldDB" id="A0A8H5KBN7"/>
<name>A0A8H5KBN7_9HYPO</name>
<evidence type="ECO:0000313" key="1">
    <source>
        <dbReference type="EMBL" id="KAF5571349.1"/>
    </source>
</evidence>
<protein>
    <submittedName>
        <fullName evidence="1">Uncharacterized protein</fullName>
    </submittedName>
</protein>
<gene>
    <name evidence="1" type="ORF">FPHYL_525</name>
</gene>
<proteinExistence type="predicted"/>